<evidence type="ECO:0000313" key="1">
    <source>
        <dbReference type="EMBL" id="CAB4024927.1"/>
    </source>
</evidence>
<dbReference type="OrthoDB" id="2433592at2759"/>
<dbReference type="PANTHER" id="PTHR31424">
    <property type="entry name" value="PROTEIN CBG23806"/>
    <property type="match status" value="1"/>
</dbReference>
<dbReference type="Proteomes" id="UP001152795">
    <property type="component" value="Unassembled WGS sequence"/>
</dbReference>
<feature type="non-terminal residue" evidence="1">
    <location>
        <position position="535"/>
    </location>
</feature>
<protein>
    <submittedName>
        <fullName evidence="1">Uncharacterized protein</fullName>
    </submittedName>
</protein>
<dbReference type="EMBL" id="CACRXK020013308">
    <property type="protein sequence ID" value="CAB4024927.1"/>
    <property type="molecule type" value="Genomic_DNA"/>
</dbReference>
<name>A0A6S7J3M6_PARCT</name>
<evidence type="ECO:0000313" key="2">
    <source>
        <dbReference type="Proteomes" id="UP001152795"/>
    </source>
</evidence>
<comment type="caution">
    <text evidence="1">The sequence shown here is derived from an EMBL/GenBank/DDBJ whole genome shotgun (WGS) entry which is preliminary data.</text>
</comment>
<proteinExistence type="predicted"/>
<keyword evidence="2" id="KW-1185">Reference proteome</keyword>
<dbReference type="AlphaFoldDB" id="A0A6S7J3M6"/>
<reference evidence="1" key="1">
    <citation type="submission" date="2020-04" db="EMBL/GenBank/DDBJ databases">
        <authorList>
            <person name="Alioto T."/>
            <person name="Alioto T."/>
            <person name="Gomez Garrido J."/>
        </authorList>
    </citation>
    <scope>NUCLEOTIDE SEQUENCE</scope>
    <source>
        <strain evidence="1">A484AB</strain>
    </source>
</reference>
<gene>
    <name evidence="1" type="ORF">PACLA_8A075445</name>
</gene>
<accession>A0A6S7J3M6</accession>
<dbReference type="PANTHER" id="PTHR31424:SF3">
    <property type="entry name" value="RING-TYPE DOMAIN-CONTAINING PROTEIN"/>
    <property type="match status" value="1"/>
</dbReference>
<organism evidence="1 2">
    <name type="scientific">Paramuricea clavata</name>
    <name type="common">Red gorgonian</name>
    <name type="synonym">Violescent sea-whip</name>
    <dbReference type="NCBI Taxonomy" id="317549"/>
    <lineage>
        <taxon>Eukaryota</taxon>
        <taxon>Metazoa</taxon>
        <taxon>Cnidaria</taxon>
        <taxon>Anthozoa</taxon>
        <taxon>Octocorallia</taxon>
        <taxon>Malacalcyonacea</taxon>
        <taxon>Plexauridae</taxon>
        <taxon>Paramuricea</taxon>
    </lineage>
</organism>
<sequence>MSEILKEYKKREVDYKLKVGSEAPLSYVNRQLQLHLHDEILFTVDIPWPILQLWKTSGRKRQELDDKVYRLSVRRGEIDSTEIDKSEIKKCRDEAKIFKRKCGDLENEIKILSEEMVNETKRLEEEIVDLKKVNKELADYVEILEKDLSLNCQGKTMTDVGNKQKGRKLSNFSKTELNVPCGFVEAMLQDTEGSNYNLDFQNDTTPSDLKESDKENLEKILFLLDKFCVGDEVYHELSILSDDLPKSYLIKQLRSDLNKTYHIERTAGKCPGANLNFPSTLSVHVEELLLHKPELKNDVVKVKVSGDGAQMSRSTNFMMMSFALLQGNEKVMSSKSNRTVAIINGPEDYETLKGSLPLLFKEINELIRTGSILINNEHVKLEFFLGGDLTFLLMMLGLSSATADYACLWCKVHKDNRWDTSKEEWKKELDNHKKLKQYAKVDQYFKAYCSETWHFCNKITADKLEKVNERAIRFVFKDSMICTCIGLRGVKSNQTPSQQSCGSYLHTYNLNFFQAATKIGFGPLGAKVTKRTKED</sequence>